<organism evidence="2 3">
    <name type="scientific">Sulfurihydrogenibium yellowstonense SS-5</name>
    <dbReference type="NCBI Taxonomy" id="432331"/>
    <lineage>
        <taxon>Bacteria</taxon>
        <taxon>Pseudomonadati</taxon>
        <taxon>Aquificota</taxon>
        <taxon>Aquificia</taxon>
        <taxon>Aquificales</taxon>
        <taxon>Hydrogenothermaceae</taxon>
        <taxon>Sulfurihydrogenibium</taxon>
    </lineage>
</organism>
<accession>C4FKG7</accession>
<sequence length="57" mass="6590">METESSWIELGGIIFFTWMVIIVGLLWGLSIKASYNEEKQKQKQQQELKDGQSNQNS</sequence>
<feature type="transmembrane region" description="Helical" evidence="1">
    <location>
        <begin position="6"/>
        <end position="29"/>
    </location>
</feature>
<dbReference type="EMBL" id="ABZS01000097">
    <property type="protein sequence ID" value="EEP60428.1"/>
    <property type="molecule type" value="Genomic_DNA"/>
</dbReference>
<keyword evidence="1" id="KW-0472">Membrane</keyword>
<keyword evidence="1" id="KW-1133">Transmembrane helix</keyword>
<reference evidence="2 3" key="1">
    <citation type="submission" date="2009-04" db="EMBL/GenBank/DDBJ databases">
        <authorList>
            <person name="Reysenbach A.-L."/>
            <person name="Heidelberg J.F."/>
            <person name="Nelson W.C."/>
        </authorList>
    </citation>
    <scope>NUCLEOTIDE SEQUENCE [LARGE SCALE GENOMIC DNA]</scope>
    <source>
        <strain evidence="2 3">SS-5</strain>
    </source>
</reference>
<proteinExistence type="predicted"/>
<gene>
    <name evidence="2" type="ORF">SULYE_1067</name>
</gene>
<dbReference type="RefSeq" id="WP_007547133.1">
    <property type="nucleotide sequence ID" value="NZ_ABZS01000097.1"/>
</dbReference>
<dbReference type="Proteomes" id="UP000005540">
    <property type="component" value="Unassembled WGS sequence"/>
</dbReference>
<dbReference type="AlphaFoldDB" id="C4FKG7"/>
<keyword evidence="3" id="KW-1185">Reference proteome</keyword>
<protein>
    <submittedName>
        <fullName evidence="2">Uncharacterized protein</fullName>
    </submittedName>
</protein>
<evidence type="ECO:0000313" key="2">
    <source>
        <dbReference type="EMBL" id="EEP60428.1"/>
    </source>
</evidence>
<keyword evidence="1" id="KW-0812">Transmembrane</keyword>
<comment type="caution">
    <text evidence="2">The sequence shown here is derived from an EMBL/GenBank/DDBJ whole genome shotgun (WGS) entry which is preliminary data.</text>
</comment>
<evidence type="ECO:0000313" key="3">
    <source>
        <dbReference type="Proteomes" id="UP000005540"/>
    </source>
</evidence>
<evidence type="ECO:0000256" key="1">
    <source>
        <dbReference type="SAM" id="Phobius"/>
    </source>
</evidence>
<name>C4FKG7_9AQUI</name>